<sequence length="1831" mass="206404">MSALVGKTLLTQDGTEVKADDVFAKKEKIALCFHVLVQEVQEEDEDKLEIVFVSSDKSEEEQVEYHKEDQGEWLRVPYSDVETRDALKREFGVCAGIEKENLGIINNHKSGIPCLVVLDDDKKGVKVFDGVNDVKNMGPAAVDMKCYAFHTVIEDPNASTADDLYKRVFADLVALSAETSRGALLLVIGSTSTGNKLQEQLAKHAIELTDEVSIEMHETAREGSTANQLIENTVCQTLEDLLACLSLGPGLMSSPYNDTCTVFKFRGGSATVINSSCRSLSTFIFPSIIRTIPSITHTCLFMYLPQAVHHPEALEGDLRRALALVGRRPVDAEEELDNLIVAWATKCGIEIDGEASRYERLQLVERKLSEEVERITDECARHRRRVSVLSDRLSEVAQFGILSGGEDTDKAIRDDLAASEQSRKELSARCEALEGAKAEIEAEKDRLAIEVGTHKRAEEKLKGEMLKWRRSLEMFQQQARAANQLQEQERDKTRLAEELRAAMEQIAKGKSAISESERECALAREECGNTKRELGSSRARIRELETQLDYRKAEAVDAGNKTARLEEEVDALREEVTSLTSCGLFRFTVQNSYIAEESRRGHHQVGSLKRRIAELTEILHETQATGREQDHQLTAALRLVDEKSHELEVVTAEVVALRSEKSSREEAMELSRLQSLEGSLTVTRSMVESHGKAELALAKASPSSLMNLSWRSQDLTRELEEAHNQMKAEIADLTEALAVAEQIAMEAQEQQQALSLRRHPQDVLDKRNNYCQTEVAGCALRLPDPSKSFDEFISGQVAAAASRVQEELHLKVHSLESAIERSRMACEDWRERFATHRPSRVPNTIIGLVEAMRAVHFCYRNGHELGEALAAKEDLRLEVVSLKERLKTTEQLHKEELLHLTEHDSKAMKDIMASRDGRVREMEASRLQASEKAAALKEKEYQIATLEGERSRLTAQIRDLRTDNMSLTARIGEISASLQRSNEENARKILDQQTSRTRRDEEASMQVAELEGRLFAMKEELSESSRLLMEHDAQRLASYNVYEDSLISNLQIKNYDETITELRVRCTQLEEELAKSHAAHSDQVRSLHEQNASVMDDMERLMAKATEEEALLFLAEEKAKSDAAEARKIESELREEVSSLRSQIDMESKKLSTEAALVEAHSRRAELMSMSMEDIRQERSESPAASLLFRSGRQSIGSNCLSENAKLEEQLHAARQDLFVAQTMVTQHSDAAAKLQELLEGKEQQVAEGTGMLQNDMSSQSLRDQRKLLSLMGAALEIELDDGIEPDDVARRVRCAVEGVKDDGQAWQRRARDLEDRLERAESTLMETGASATKLVEEFRAIMAAVGFSEAEQRASGMPVSLADEVRRLQGLASKSQSREAELDDRCARLQEELRECKSQLLVQQERLSTLNDELWRASECRTKMGTRVAELCAEVEETEEKLRVAREAVISRQNEVDEMKERNTQLCEALEGARESAANLADESLGRERELIAMMRSDSLARLMAAKADHLARVEDIEGRYRERLSMQLEDTHTIVAEAMLRERQLKISADWTASMLVASREHRAALTDQLDEMKDGAEDLREELERVQDTMVVEQGRHHAELQSLRGRLLDRSEELAARERLSMRLADCESSLASVECGRNELTRLLTAVDQLAHRWTHALEGLERSSMRCADYESRQCPESYALVTSGNTHTRKSLLTSKEMRSISELISSSRAEVNRFCKSTTETIGRVNERSQMAMDSLERASMANEDLMSQGWTALVNTNAIKVRAEHQRSSLQRYAKNICDKVVEVWHKHDRMTERLREAEASRDILQEKYRQAKQQVGLLYVA</sequence>
<dbReference type="EMBL" id="JAAPAO010000210">
    <property type="protein sequence ID" value="KAF4667475.1"/>
    <property type="molecule type" value="Genomic_DNA"/>
</dbReference>
<feature type="coiled-coil region" evidence="1">
    <location>
        <begin position="1797"/>
        <end position="1824"/>
    </location>
</feature>
<dbReference type="Gene3D" id="3.40.30.10">
    <property type="entry name" value="Glutaredoxin"/>
    <property type="match status" value="1"/>
</dbReference>
<feature type="coiled-coil region" evidence="1">
    <location>
        <begin position="416"/>
        <end position="582"/>
    </location>
</feature>
<dbReference type="OrthoDB" id="442155at2759"/>
<protein>
    <recommendedName>
        <fullName evidence="2">Thioredoxin-like fold domain-containing protein</fullName>
    </recommendedName>
</protein>
<feature type="coiled-coil region" evidence="1">
    <location>
        <begin position="919"/>
        <end position="970"/>
    </location>
</feature>
<feature type="domain" description="Thioredoxin-like fold" evidence="2">
    <location>
        <begin position="34"/>
        <end position="122"/>
    </location>
</feature>
<reference evidence="3 4" key="1">
    <citation type="submission" date="2020-04" db="EMBL/GenBank/DDBJ databases">
        <title>Perkinsus chesapeaki whole genome sequence.</title>
        <authorList>
            <person name="Bogema D.R."/>
        </authorList>
    </citation>
    <scope>NUCLEOTIDE SEQUENCE [LARGE SCALE GENOMIC DNA]</scope>
    <source>
        <strain evidence="3">ATCC PRA-425</strain>
    </source>
</reference>
<keyword evidence="4" id="KW-1185">Reference proteome</keyword>
<keyword evidence="1" id="KW-0175">Coiled coil</keyword>
<accession>A0A7J6M7M4</accession>
<dbReference type="SUPFAM" id="SSF52833">
    <property type="entry name" value="Thioredoxin-like"/>
    <property type="match status" value="1"/>
</dbReference>
<evidence type="ECO:0000313" key="4">
    <source>
        <dbReference type="Proteomes" id="UP000591131"/>
    </source>
</evidence>
<feature type="coiled-coil region" evidence="1">
    <location>
        <begin position="1373"/>
        <end position="1477"/>
    </location>
</feature>
<dbReference type="InterPro" id="IPR036249">
    <property type="entry name" value="Thioredoxin-like_sf"/>
</dbReference>
<feature type="coiled-coil region" evidence="1">
    <location>
        <begin position="1304"/>
        <end position="1331"/>
    </location>
</feature>
<gene>
    <name evidence="3" type="ORF">FOL47_003553</name>
</gene>
<comment type="caution">
    <text evidence="3">The sequence shown here is derived from an EMBL/GenBank/DDBJ whole genome shotgun (WGS) entry which is preliminary data.</text>
</comment>
<feature type="coiled-coil region" evidence="1">
    <location>
        <begin position="865"/>
        <end position="892"/>
    </location>
</feature>
<dbReference type="Proteomes" id="UP000591131">
    <property type="component" value="Unassembled WGS sequence"/>
</dbReference>
<name>A0A7J6M7M4_PERCH</name>
<dbReference type="InterPro" id="IPR012336">
    <property type="entry name" value="Thioredoxin-like_fold"/>
</dbReference>
<feature type="coiled-coil region" evidence="1">
    <location>
        <begin position="705"/>
        <end position="750"/>
    </location>
</feature>
<dbReference type="GO" id="GO:0045494">
    <property type="term" value="P:photoreceptor cell maintenance"/>
    <property type="evidence" value="ECO:0007669"/>
    <property type="project" value="InterPro"/>
</dbReference>
<feature type="coiled-coil region" evidence="1">
    <location>
        <begin position="1565"/>
        <end position="1599"/>
    </location>
</feature>
<organism evidence="3 4">
    <name type="scientific">Perkinsus chesapeaki</name>
    <name type="common">Clam parasite</name>
    <name type="synonym">Perkinsus andrewsi</name>
    <dbReference type="NCBI Taxonomy" id="330153"/>
    <lineage>
        <taxon>Eukaryota</taxon>
        <taxon>Sar</taxon>
        <taxon>Alveolata</taxon>
        <taxon>Perkinsozoa</taxon>
        <taxon>Perkinsea</taxon>
        <taxon>Perkinsida</taxon>
        <taxon>Perkinsidae</taxon>
        <taxon>Perkinsus</taxon>
    </lineage>
</organism>
<evidence type="ECO:0000313" key="3">
    <source>
        <dbReference type="EMBL" id="KAF4667475.1"/>
    </source>
</evidence>
<dbReference type="PANTHER" id="PTHR46762">
    <property type="entry name" value="NUCLEOREDOXIN-LIKE PROTEIN 2"/>
    <property type="match status" value="1"/>
</dbReference>
<feature type="coiled-coil region" evidence="1">
    <location>
        <begin position="1052"/>
        <end position="1079"/>
    </location>
</feature>
<proteinExistence type="predicted"/>
<feature type="coiled-coil region" evidence="1">
    <location>
        <begin position="1116"/>
        <end position="1143"/>
    </location>
</feature>
<dbReference type="PANTHER" id="PTHR46762:SF1">
    <property type="entry name" value="NUCLEOREDOXIN-LIKE PROTEIN 2"/>
    <property type="match status" value="1"/>
</dbReference>
<feature type="coiled-coil region" evidence="1">
    <location>
        <begin position="358"/>
        <end position="385"/>
    </location>
</feature>
<evidence type="ECO:0000259" key="2">
    <source>
        <dbReference type="Pfam" id="PF13905"/>
    </source>
</evidence>
<dbReference type="InterPro" id="IPR029519">
    <property type="entry name" value="RdCVF2"/>
</dbReference>
<dbReference type="Pfam" id="PF13905">
    <property type="entry name" value="Thioredoxin_8"/>
    <property type="match status" value="1"/>
</dbReference>
<evidence type="ECO:0000256" key="1">
    <source>
        <dbReference type="SAM" id="Coils"/>
    </source>
</evidence>